<evidence type="ECO:0000313" key="2">
    <source>
        <dbReference type="EMBL" id="KAL0955765.1"/>
    </source>
</evidence>
<feature type="region of interest" description="Disordered" evidence="1">
    <location>
        <begin position="273"/>
        <end position="393"/>
    </location>
</feature>
<proteinExistence type="predicted"/>
<sequence>MDATNLAQLKRAQLQKLARENGIKANLKSSTIIGLLIQKQNAPESPSSTASKKRRSASPTPPSSKKRKLSPTVEPASATPPPDVPPSVKFQVPSATSDEEDAPEQPSNIPYELLHYDEVSAYGFTDLSRSPSPLGTPPPPEPLPELSDYQSVVAQMQKVLADDEELIAKIKHLRGLAHIFRVQAILLRNKIRGEKGSRTRAEAFLRNWSRAYWTGDGVSPAGEDKMTMGSTWPYESIWSGGMRILRTENKIYEREITTSDEEDNTLEDIQAEGLIQLKPLGEGEDEDEGEDESGGRDATPTDALQTEGQEIFADGDGTSGRSSSDRSTSYSGSSDWGSSGELEDDDFDVESGPHSAEEGTAGPPPAGPADASEAVEEAVENSRKVDKGKRKMTPEEVEAYYHELHQERQFAYWADYWTSLGREDIVIAYLLQVRRDRQQQRDVIPRPRGEIVAPPAVKQSSVENAARVRVSPPKDLEQPSVEQAGPATGHRKRPHSSMRPPAQLPQKSADLESDDEEEVEPRAKRTRHQ</sequence>
<feature type="compositionally biased region" description="Low complexity" evidence="1">
    <location>
        <begin position="314"/>
        <end position="340"/>
    </location>
</feature>
<keyword evidence="3" id="KW-1185">Reference proteome</keyword>
<feature type="region of interest" description="Disordered" evidence="1">
    <location>
        <begin position="437"/>
        <end position="529"/>
    </location>
</feature>
<comment type="caution">
    <text evidence="2">The sequence shown here is derived from an EMBL/GenBank/DDBJ whole genome shotgun (WGS) entry which is preliminary data.</text>
</comment>
<protein>
    <recommendedName>
        <fullName evidence="4">SAP domain-containing protein</fullName>
    </recommendedName>
</protein>
<feature type="compositionally biased region" description="Acidic residues" evidence="1">
    <location>
        <begin position="282"/>
        <end position="292"/>
    </location>
</feature>
<evidence type="ECO:0000256" key="1">
    <source>
        <dbReference type="SAM" id="MobiDB-lite"/>
    </source>
</evidence>
<evidence type="ECO:0008006" key="4">
    <source>
        <dbReference type="Google" id="ProtNLM"/>
    </source>
</evidence>
<accession>A0ABR3JKU9</accession>
<name>A0ABR3JKU9_9AGAR</name>
<reference evidence="3" key="1">
    <citation type="submission" date="2024-06" db="EMBL/GenBank/DDBJ databases">
        <title>Multi-omics analyses provide insights into the biosynthesis of the anticancer antibiotic pleurotin in Hohenbuehelia grisea.</title>
        <authorList>
            <person name="Weaver J.A."/>
            <person name="Alberti F."/>
        </authorList>
    </citation>
    <scope>NUCLEOTIDE SEQUENCE [LARGE SCALE GENOMIC DNA]</scope>
    <source>
        <strain evidence="3">T-177</strain>
    </source>
</reference>
<evidence type="ECO:0000313" key="3">
    <source>
        <dbReference type="Proteomes" id="UP001556367"/>
    </source>
</evidence>
<feature type="compositionally biased region" description="Basic and acidic residues" evidence="1">
    <location>
        <begin position="437"/>
        <end position="449"/>
    </location>
</feature>
<dbReference type="EMBL" id="JASNQZ010000006">
    <property type="protein sequence ID" value="KAL0955765.1"/>
    <property type="molecule type" value="Genomic_DNA"/>
</dbReference>
<feature type="region of interest" description="Disordered" evidence="1">
    <location>
        <begin position="37"/>
        <end position="107"/>
    </location>
</feature>
<organism evidence="2 3">
    <name type="scientific">Hohenbuehelia grisea</name>
    <dbReference type="NCBI Taxonomy" id="104357"/>
    <lineage>
        <taxon>Eukaryota</taxon>
        <taxon>Fungi</taxon>
        <taxon>Dikarya</taxon>
        <taxon>Basidiomycota</taxon>
        <taxon>Agaricomycotina</taxon>
        <taxon>Agaricomycetes</taxon>
        <taxon>Agaricomycetidae</taxon>
        <taxon>Agaricales</taxon>
        <taxon>Pleurotineae</taxon>
        <taxon>Pleurotaceae</taxon>
        <taxon>Hohenbuehelia</taxon>
    </lineage>
</organism>
<gene>
    <name evidence="2" type="ORF">HGRIS_001980</name>
</gene>
<dbReference type="Proteomes" id="UP001556367">
    <property type="component" value="Unassembled WGS sequence"/>
</dbReference>